<sequence length="50" mass="5850">MFDGRELTVLHCWKHFHVKGDGLIIHNKRQNYPSAKSRIADSFEYICSSL</sequence>
<organism evidence="1">
    <name type="scientific">Arundo donax</name>
    <name type="common">Giant reed</name>
    <name type="synonym">Donax arundinaceus</name>
    <dbReference type="NCBI Taxonomy" id="35708"/>
    <lineage>
        <taxon>Eukaryota</taxon>
        <taxon>Viridiplantae</taxon>
        <taxon>Streptophyta</taxon>
        <taxon>Embryophyta</taxon>
        <taxon>Tracheophyta</taxon>
        <taxon>Spermatophyta</taxon>
        <taxon>Magnoliopsida</taxon>
        <taxon>Liliopsida</taxon>
        <taxon>Poales</taxon>
        <taxon>Poaceae</taxon>
        <taxon>PACMAD clade</taxon>
        <taxon>Arundinoideae</taxon>
        <taxon>Arundineae</taxon>
        <taxon>Arundo</taxon>
    </lineage>
</organism>
<name>A0A0A9G230_ARUDO</name>
<accession>A0A0A9G230</accession>
<protein>
    <submittedName>
        <fullName evidence="1">Uncharacterized protein</fullName>
    </submittedName>
</protein>
<dbReference type="AlphaFoldDB" id="A0A0A9G230"/>
<reference evidence="1" key="1">
    <citation type="submission" date="2014-09" db="EMBL/GenBank/DDBJ databases">
        <authorList>
            <person name="Magalhaes I.L.F."/>
            <person name="Oliveira U."/>
            <person name="Santos F.R."/>
            <person name="Vidigal T.H.D.A."/>
            <person name="Brescovit A.D."/>
            <person name="Santos A.J."/>
        </authorList>
    </citation>
    <scope>NUCLEOTIDE SEQUENCE</scope>
    <source>
        <tissue evidence="1">Shoot tissue taken approximately 20 cm above the soil surface</tissue>
    </source>
</reference>
<evidence type="ECO:0000313" key="1">
    <source>
        <dbReference type="EMBL" id="JAE19110.1"/>
    </source>
</evidence>
<dbReference type="EMBL" id="GBRH01178786">
    <property type="protein sequence ID" value="JAE19110.1"/>
    <property type="molecule type" value="Transcribed_RNA"/>
</dbReference>
<reference evidence="1" key="2">
    <citation type="journal article" date="2015" name="Data Brief">
        <title>Shoot transcriptome of the giant reed, Arundo donax.</title>
        <authorList>
            <person name="Barrero R.A."/>
            <person name="Guerrero F.D."/>
            <person name="Moolhuijzen P."/>
            <person name="Goolsby J.A."/>
            <person name="Tidwell J."/>
            <person name="Bellgard S.E."/>
            <person name="Bellgard M.I."/>
        </authorList>
    </citation>
    <scope>NUCLEOTIDE SEQUENCE</scope>
    <source>
        <tissue evidence="1">Shoot tissue taken approximately 20 cm above the soil surface</tissue>
    </source>
</reference>
<proteinExistence type="predicted"/>